<comment type="caution">
    <text evidence="1">The sequence shown here is derived from an EMBL/GenBank/DDBJ whole genome shotgun (WGS) entry which is preliminary data.</text>
</comment>
<dbReference type="RefSeq" id="WP_216341094.1">
    <property type="nucleotide sequence ID" value="NZ_JAHLEM010000068.1"/>
</dbReference>
<sequence length="202" mass="21692">MGWLFLTPHEADVVREATAMLVPGPADAPGETAPGAREADVVRYVDRLLGAFETDPPLVYASGRPDGSFLPLSPAQQMGWRRRVDGLQQAYRTGVLALDRLADGDFTCAPQEVRHRALCDAEATAFRDLLFDHAIEGTYGDPVYRGRPTVVGRTVLGLPGPREGRPDPVRPYAGEGPDPLATLAQHFLEAARAVASSGCSDD</sequence>
<accession>A0ABS6CB15</accession>
<protein>
    <submittedName>
        <fullName evidence="1">Gluconate 2-dehydrogenase subunit 3 family protein</fullName>
    </submittedName>
</protein>
<reference evidence="1 2" key="1">
    <citation type="submission" date="2021-06" db="EMBL/GenBank/DDBJ databases">
        <authorList>
            <person name="Pan X."/>
        </authorList>
    </citation>
    <scope>NUCLEOTIDE SEQUENCE [LARGE SCALE GENOMIC DNA]</scope>
    <source>
        <strain evidence="1 2">4503</strain>
    </source>
</reference>
<name>A0ABS6CB15_9ACTN</name>
<gene>
    <name evidence="1" type="ORF">KN815_08255</name>
</gene>
<organism evidence="1 2">
    <name type="scientific">Streptomyces niphimycinicus</name>
    <dbReference type="NCBI Taxonomy" id="2842201"/>
    <lineage>
        <taxon>Bacteria</taxon>
        <taxon>Bacillati</taxon>
        <taxon>Actinomycetota</taxon>
        <taxon>Actinomycetes</taxon>
        <taxon>Kitasatosporales</taxon>
        <taxon>Streptomycetaceae</taxon>
        <taxon>Streptomyces</taxon>
    </lineage>
</organism>
<keyword evidence="2" id="KW-1185">Reference proteome</keyword>
<dbReference type="EMBL" id="JAHLEM010000068">
    <property type="protein sequence ID" value="MBU3864073.1"/>
    <property type="molecule type" value="Genomic_DNA"/>
</dbReference>
<evidence type="ECO:0000313" key="2">
    <source>
        <dbReference type="Proteomes" id="UP000720508"/>
    </source>
</evidence>
<proteinExistence type="predicted"/>
<dbReference type="Proteomes" id="UP000720508">
    <property type="component" value="Unassembled WGS sequence"/>
</dbReference>
<evidence type="ECO:0000313" key="1">
    <source>
        <dbReference type="EMBL" id="MBU3864073.1"/>
    </source>
</evidence>